<evidence type="ECO:0008006" key="10">
    <source>
        <dbReference type="Google" id="ProtNLM"/>
    </source>
</evidence>
<evidence type="ECO:0000256" key="7">
    <source>
        <dbReference type="ARBA" id="ARBA00023136"/>
    </source>
</evidence>
<dbReference type="AlphaFoldDB" id="A0A0G4GAM5"/>
<evidence type="ECO:0000256" key="1">
    <source>
        <dbReference type="ARBA" id="ARBA00004651"/>
    </source>
</evidence>
<name>A0A0G4GAM5_9ALVE</name>
<sequence>MVQAKLLEDPEKEKERVSGPSRSPFPLPLERDNSERFSSWTSRLDDEEFRWNSSAQWTEALLNIFTSRVTLRISNHLLFNFVWSVVVSILYWRDPALPALSSEPNDFLGSVLGLLLAFRTSQSYDRFLEGRKLWTDVSKGCRQIRRIALVYLKDSEDLHSLLRHTAAFGVALKQHLRQQSEVLEFVSRGILSSEEVAELYKVNCRNKPLAVTCRLELLARSVIDSFVKENGRDSAFVYPLTSGLQNGIQDLVKAVSEGERLARVPEPPVYAKHTSRVLSVFTMTLPFALAAHENCLFIPFSTLLVSFAFFATEELGHMISNPFFSEDNFELIPIESYVAALSREMMGADSSPEHRRTSFLTLPGGPWSGQFFPAKEHDFLTSDVGTEEPEEDAVEDTGDLSAPPPRSPLLQPLNTAVASTAASAPTPATFSTTGVKSQNQAGTNQKAFVKEPAEEANTMKPERKGRTKSERGAWSEREANGTTPPTGAPRLLKPDQRPRQRQRPRSRWPPGRLNGDPKIQDVDLMGEEFPPLSVIEEDFKKLRKRQGPRLSEC</sequence>
<dbReference type="GO" id="GO:0005254">
    <property type="term" value="F:chloride channel activity"/>
    <property type="evidence" value="ECO:0007669"/>
    <property type="project" value="InterPro"/>
</dbReference>
<evidence type="ECO:0000256" key="4">
    <source>
        <dbReference type="ARBA" id="ARBA00022692"/>
    </source>
</evidence>
<accession>A0A0G4GAM5</accession>
<feature type="compositionally biased region" description="Low complexity" evidence="8">
    <location>
        <begin position="415"/>
        <end position="433"/>
    </location>
</feature>
<keyword evidence="6" id="KW-0406">Ion transport</keyword>
<proteinExistence type="predicted"/>
<keyword evidence="3" id="KW-1003">Cell membrane</keyword>
<dbReference type="InterPro" id="IPR044669">
    <property type="entry name" value="YneE/VCCN1/2-like"/>
</dbReference>
<gene>
    <name evidence="9" type="ORF">Cvel_21025</name>
</gene>
<evidence type="ECO:0000313" key="9">
    <source>
        <dbReference type="EMBL" id="CEM26040.1"/>
    </source>
</evidence>
<feature type="compositionally biased region" description="Basic and acidic residues" evidence="8">
    <location>
        <begin position="1"/>
        <end position="17"/>
    </location>
</feature>
<feature type="compositionally biased region" description="Polar residues" evidence="8">
    <location>
        <begin position="434"/>
        <end position="446"/>
    </location>
</feature>
<evidence type="ECO:0000256" key="6">
    <source>
        <dbReference type="ARBA" id="ARBA00023065"/>
    </source>
</evidence>
<dbReference type="VEuPathDB" id="CryptoDB:Cvel_21025"/>
<comment type="subcellular location">
    <subcellularLocation>
        <location evidence="1">Cell membrane</location>
        <topology evidence="1">Multi-pass membrane protein</topology>
    </subcellularLocation>
</comment>
<evidence type="ECO:0000256" key="3">
    <source>
        <dbReference type="ARBA" id="ARBA00022475"/>
    </source>
</evidence>
<evidence type="ECO:0000256" key="2">
    <source>
        <dbReference type="ARBA" id="ARBA00022448"/>
    </source>
</evidence>
<dbReference type="PANTHER" id="PTHR33281">
    <property type="entry name" value="UPF0187 PROTEIN YNEE"/>
    <property type="match status" value="1"/>
</dbReference>
<reference evidence="9" key="1">
    <citation type="submission" date="2014-11" db="EMBL/GenBank/DDBJ databases">
        <authorList>
            <person name="Otto D Thomas"/>
            <person name="Naeem Raeece"/>
        </authorList>
    </citation>
    <scope>NUCLEOTIDE SEQUENCE</scope>
</reference>
<dbReference type="PhylomeDB" id="A0A0G4GAM5"/>
<keyword evidence="4" id="KW-0812">Transmembrane</keyword>
<feature type="compositionally biased region" description="Basic and acidic residues" evidence="8">
    <location>
        <begin position="460"/>
        <end position="479"/>
    </location>
</feature>
<dbReference type="PANTHER" id="PTHR33281:SF19">
    <property type="entry name" value="VOLTAGE-DEPENDENT ANION CHANNEL-FORMING PROTEIN YNEE"/>
    <property type="match status" value="1"/>
</dbReference>
<protein>
    <recommendedName>
        <fullName evidence="10">Bestrophin homolog</fullName>
    </recommendedName>
</protein>
<feature type="region of interest" description="Disordered" evidence="8">
    <location>
        <begin position="383"/>
        <end position="523"/>
    </location>
</feature>
<organism evidence="9">
    <name type="scientific">Chromera velia CCMP2878</name>
    <dbReference type="NCBI Taxonomy" id="1169474"/>
    <lineage>
        <taxon>Eukaryota</taxon>
        <taxon>Sar</taxon>
        <taxon>Alveolata</taxon>
        <taxon>Colpodellida</taxon>
        <taxon>Chromeraceae</taxon>
        <taxon>Chromera</taxon>
    </lineage>
</organism>
<keyword evidence="2" id="KW-0813">Transport</keyword>
<dbReference type="EMBL" id="CDMZ01001035">
    <property type="protein sequence ID" value="CEM26040.1"/>
    <property type="molecule type" value="Genomic_DNA"/>
</dbReference>
<evidence type="ECO:0000256" key="8">
    <source>
        <dbReference type="SAM" id="MobiDB-lite"/>
    </source>
</evidence>
<dbReference type="Pfam" id="PF25539">
    <property type="entry name" value="Bestrophin_2"/>
    <property type="match status" value="1"/>
</dbReference>
<keyword evidence="7" id="KW-0472">Membrane</keyword>
<keyword evidence="5" id="KW-1133">Transmembrane helix</keyword>
<feature type="compositionally biased region" description="Acidic residues" evidence="8">
    <location>
        <begin position="385"/>
        <end position="398"/>
    </location>
</feature>
<dbReference type="GO" id="GO:0005886">
    <property type="term" value="C:plasma membrane"/>
    <property type="evidence" value="ECO:0007669"/>
    <property type="project" value="UniProtKB-SubCell"/>
</dbReference>
<feature type="region of interest" description="Disordered" evidence="8">
    <location>
        <begin position="1"/>
        <end position="32"/>
    </location>
</feature>
<evidence type="ECO:0000256" key="5">
    <source>
        <dbReference type="ARBA" id="ARBA00022989"/>
    </source>
</evidence>